<dbReference type="Proteomes" id="UP000789375">
    <property type="component" value="Unassembled WGS sequence"/>
</dbReference>
<feature type="domain" description="Alpha/beta hydrolase fold-3" evidence="2">
    <location>
        <begin position="116"/>
        <end position="211"/>
    </location>
</feature>
<keyword evidence="1" id="KW-0378">Hydrolase</keyword>
<organism evidence="3 4">
    <name type="scientific">Funneliformis mosseae</name>
    <name type="common">Endomycorrhizal fungus</name>
    <name type="synonym">Glomus mosseae</name>
    <dbReference type="NCBI Taxonomy" id="27381"/>
    <lineage>
        <taxon>Eukaryota</taxon>
        <taxon>Fungi</taxon>
        <taxon>Fungi incertae sedis</taxon>
        <taxon>Mucoromycota</taxon>
        <taxon>Glomeromycotina</taxon>
        <taxon>Glomeromycetes</taxon>
        <taxon>Glomerales</taxon>
        <taxon>Glomeraceae</taxon>
        <taxon>Funneliformis</taxon>
    </lineage>
</organism>
<dbReference type="Gene3D" id="3.40.50.1820">
    <property type="entry name" value="alpha/beta hydrolase"/>
    <property type="match status" value="1"/>
</dbReference>
<sequence length="212" mass="23993">MSFSTQYYQTLEFIKNKFNDNSKPLEEVKHMMDDEMPTSIPNTHIVNEVKLDERYRIKSKEYLEVGLKMYEDVVDEKWKDFDDDGLYGEWIKVKDEKKEGDESNLGNIKVTGRVALHLFGGGYFAGSSKISRNHTFSIAEKAECQVFSIDYHLVPEHQFPAQLCDALAAYFYLTNPGPEAGFEPIDPKRIVFVGTSAGGGLAVGTALFLRDA</sequence>
<dbReference type="GO" id="GO:0016787">
    <property type="term" value="F:hydrolase activity"/>
    <property type="evidence" value="ECO:0007669"/>
    <property type="project" value="UniProtKB-KW"/>
</dbReference>
<dbReference type="InterPro" id="IPR050300">
    <property type="entry name" value="GDXG_lipolytic_enzyme"/>
</dbReference>
<proteinExistence type="predicted"/>
<evidence type="ECO:0000313" key="4">
    <source>
        <dbReference type="Proteomes" id="UP000789375"/>
    </source>
</evidence>
<dbReference type="InterPro" id="IPR013094">
    <property type="entry name" value="AB_hydrolase_3"/>
</dbReference>
<evidence type="ECO:0000259" key="2">
    <source>
        <dbReference type="Pfam" id="PF07859"/>
    </source>
</evidence>
<feature type="non-terminal residue" evidence="3">
    <location>
        <position position="1"/>
    </location>
</feature>
<dbReference type="InterPro" id="IPR029058">
    <property type="entry name" value="AB_hydrolase_fold"/>
</dbReference>
<protein>
    <submittedName>
        <fullName evidence="3">10055_t:CDS:1</fullName>
    </submittedName>
</protein>
<name>A0A9N9N6P9_FUNMO</name>
<evidence type="ECO:0000256" key="1">
    <source>
        <dbReference type="ARBA" id="ARBA00022801"/>
    </source>
</evidence>
<reference evidence="3" key="1">
    <citation type="submission" date="2021-06" db="EMBL/GenBank/DDBJ databases">
        <authorList>
            <person name="Kallberg Y."/>
            <person name="Tangrot J."/>
            <person name="Rosling A."/>
        </authorList>
    </citation>
    <scope>NUCLEOTIDE SEQUENCE</scope>
    <source>
        <strain evidence="3">87-6 pot B 2015</strain>
    </source>
</reference>
<gene>
    <name evidence="3" type="ORF">FMOSSE_LOCUS14015</name>
</gene>
<accession>A0A9N9N6P9</accession>
<comment type="caution">
    <text evidence="3">The sequence shown here is derived from an EMBL/GenBank/DDBJ whole genome shotgun (WGS) entry which is preliminary data.</text>
</comment>
<keyword evidence="4" id="KW-1185">Reference proteome</keyword>
<dbReference type="PANTHER" id="PTHR48081">
    <property type="entry name" value="AB HYDROLASE SUPERFAMILY PROTEIN C4A8.06C"/>
    <property type="match status" value="1"/>
</dbReference>
<dbReference type="AlphaFoldDB" id="A0A9N9N6P9"/>
<dbReference type="PANTHER" id="PTHR48081:SF8">
    <property type="entry name" value="ALPHA_BETA HYDROLASE FOLD-3 DOMAIN-CONTAINING PROTEIN-RELATED"/>
    <property type="match status" value="1"/>
</dbReference>
<dbReference type="Pfam" id="PF07859">
    <property type="entry name" value="Abhydrolase_3"/>
    <property type="match status" value="1"/>
</dbReference>
<dbReference type="EMBL" id="CAJVPP010009558">
    <property type="protein sequence ID" value="CAG8705495.1"/>
    <property type="molecule type" value="Genomic_DNA"/>
</dbReference>
<dbReference type="SUPFAM" id="SSF53474">
    <property type="entry name" value="alpha/beta-Hydrolases"/>
    <property type="match status" value="1"/>
</dbReference>
<evidence type="ECO:0000313" key="3">
    <source>
        <dbReference type="EMBL" id="CAG8705495.1"/>
    </source>
</evidence>